<evidence type="ECO:0000256" key="10">
    <source>
        <dbReference type="SAM" id="MobiDB-lite"/>
    </source>
</evidence>
<dbReference type="PROSITE" id="PS00107">
    <property type="entry name" value="PROTEIN_KINASE_ATP"/>
    <property type="match status" value="1"/>
</dbReference>
<dbReference type="PANTHER" id="PTHR24363">
    <property type="entry name" value="SERINE/THREONINE PROTEIN KINASE"/>
    <property type="match status" value="1"/>
</dbReference>
<evidence type="ECO:0000313" key="14">
    <source>
        <dbReference type="Proteomes" id="UP000651156"/>
    </source>
</evidence>
<dbReference type="Pfam" id="PF00069">
    <property type="entry name" value="Pkinase"/>
    <property type="match status" value="1"/>
</dbReference>
<evidence type="ECO:0000256" key="2">
    <source>
        <dbReference type="ARBA" id="ARBA00022527"/>
    </source>
</evidence>
<dbReference type="InterPro" id="IPR011009">
    <property type="entry name" value="Kinase-like_dom_sf"/>
</dbReference>
<evidence type="ECO:0000256" key="11">
    <source>
        <dbReference type="SAM" id="Phobius"/>
    </source>
</evidence>
<dbReference type="Gene3D" id="1.10.510.10">
    <property type="entry name" value="Transferase(Phosphotransferase) domain 1"/>
    <property type="match status" value="1"/>
</dbReference>
<dbReference type="PANTHER" id="PTHR24363:SF0">
    <property type="entry name" value="SERINE_THREONINE KINASE LIKE DOMAIN CONTAINING 1"/>
    <property type="match status" value="1"/>
</dbReference>
<dbReference type="CDD" id="cd14014">
    <property type="entry name" value="STKc_PknB_like"/>
    <property type="match status" value="1"/>
</dbReference>
<keyword evidence="11" id="KW-1133">Transmembrane helix</keyword>
<evidence type="ECO:0000256" key="4">
    <source>
        <dbReference type="ARBA" id="ARBA00022741"/>
    </source>
</evidence>
<evidence type="ECO:0000313" key="13">
    <source>
        <dbReference type="EMBL" id="MBE9191609.1"/>
    </source>
</evidence>
<evidence type="ECO:0000256" key="8">
    <source>
        <dbReference type="ARBA" id="ARBA00048679"/>
    </source>
</evidence>
<dbReference type="InterPro" id="IPR008266">
    <property type="entry name" value="Tyr_kinase_AS"/>
</dbReference>
<evidence type="ECO:0000256" key="1">
    <source>
        <dbReference type="ARBA" id="ARBA00012513"/>
    </source>
</evidence>
<organism evidence="13 14">
    <name type="scientific">Gloeocapsopsis crepidinum LEGE 06123</name>
    <dbReference type="NCBI Taxonomy" id="588587"/>
    <lineage>
        <taxon>Bacteria</taxon>
        <taxon>Bacillati</taxon>
        <taxon>Cyanobacteriota</taxon>
        <taxon>Cyanophyceae</taxon>
        <taxon>Oscillatoriophycideae</taxon>
        <taxon>Chroococcales</taxon>
        <taxon>Chroococcaceae</taxon>
        <taxon>Gloeocapsopsis</taxon>
    </lineage>
</organism>
<dbReference type="EMBL" id="JADEWN010000036">
    <property type="protein sequence ID" value="MBE9191609.1"/>
    <property type="molecule type" value="Genomic_DNA"/>
</dbReference>
<protein>
    <recommendedName>
        <fullName evidence="1">non-specific serine/threonine protein kinase</fullName>
        <ecNumber evidence="1">2.7.11.1</ecNumber>
    </recommendedName>
</protein>
<dbReference type="GO" id="GO:0004674">
    <property type="term" value="F:protein serine/threonine kinase activity"/>
    <property type="evidence" value="ECO:0007669"/>
    <property type="project" value="UniProtKB-KW"/>
</dbReference>
<evidence type="ECO:0000256" key="7">
    <source>
        <dbReference type="ARBA" id="ARBA00047899"/>
    </source>
</evidence>
<keyword evidence="4 9" id="KW-0547">Nucleotide-binding</keyword>
<evidence type="ECO:0000256" key="9">
    <source>
        <dbReference type="PROSITE-ProRule" id="PRU10141"/>
    </source>
</evidence>
<comment type="catalytic activity">
    <reaction evidence="7">
        <text>L-threonyl-[protein] + ATP = O-phospho-L-threonyl-[protein] + ADP + H(+)</text>
        <dbReference type="Rhea" id="RHEA:46608"/>
        <dbReference type="Rhea" id="RHEA-COMP:11060"/>
        <dbReference type="Rhea" id="RHEA-COMP:11605"/>
        <dbReference type="ChEBI" id="CHEBI:15378"/>
        <dbReference type="ChEBI" id="CHEBI:30013"/>
        <dbReference type="ChEBI" id="CHEBI:30616"/>
        <dbReference type="ChEBI" id="CHEBI:61977"/>
        <dbReference type="ChEBI" id="CHEBI:456216"/>
        <dbReference type="EC" id="2.7.11.1"/>
    </reaction>
</comment>
<keyword evidence="14" id="KW-1185">Reference proteome</keyword>
<accession>A0ABR9UTJ5</accession>
<dbReference type="Gene3D" id="2.60.120.380">
    <property type="match status" value="2"/>
</dbReference>
<evidence type="ECO:0000256" key="6">
    <source>
        <dbReference type="ARBA" id="ARBA00022840"/>
    </source>
</evidence>
<reference evidence="13 14" key="1">
    <citation type="submission" date="2020-10" db="EMBL/GenBank/DDBJ databases">
        <authorList>
            <person name="Castelo-Branco R."/>
            <person name="Eusebio N."/>
            <person name="Adriana R."/>
            <person name="Vieira A."/>
            <person name="Brugerolle De Fraissinette N."/>
            <person name="Rezende De Castro R."/>
            <person name="Schneider M.P."/>
            <person name="Vasconcelos V."/>
            <person name="Leao P.N."/>
        </authorList>
    </citation>
    <scope>NUCLEOTIDE SEQUENCE [LARGE SCALE GENOMIC DNA]</scope>
    <source>
        <strain evidence="13 14">LEGE 06123</strain>
    </source>
</reference>
<feature type="compositionally biased region" description="Low complexity" evidence="10">
    <location>
        <begin position="403"/>
        <end position="415"/>
    </location>
</feature>
<feature type="binding site" evidence="9">
    <location>
        <position position="45"/>
    </location>
    <ligand>
        <name>ATP</name>
        <dbReference type="ChEBI" id="CHEBI:30616"/>
    </ligand>
</feature>
<dbReference type="RefSeq" id="WP_193932743.1">
    <property type="nucleotide sequence ID" value="NZ_CAWPMZ010000068.1"/>
</dbReference>
<keyword evidence="6 9" id="KW-0067">ATP-binding</keyword>
<keyword evidence="2 13" id="KW-0723">Serine/threonine-protein kinase</keyword>
<dbReference type="PROSITE" id="PS50011">
    <property type="entry name" value="PROTEIN_KINASE_DOM"/>
    <property type="match status" value="1"/>
</dbReference>
<dbReference type="InterPro" id="IPR000719">
    <property type="entry name" value="Prot_kinase_dom"/>
</dbReference>
<dbReference type="EC" id="2.7.11.1" evidence="1"/>
<dbReference type="SUPFAM" id="SSF56112">
    <property type="entry name" value="Protein kinase-like (PK-like)"/>
    <property type="match status" value="1"/>
</dbReference>
<keyword evidence="5 13" id="KW-0418">Kinase</keyword>
<feature type="domain" description="Protein kinase" evidence="12">
    <location>
        <begin position="15"/>
        <end position="288"/>
    </location>
</feature>
<keyword evidence="11" id="KW-0812">Transmembrane</keyword>
<dbReference type="Gene3D" id="3.30.200.20">
    <property type="entry name" value="Phosphorylase Kinase, domain 1"/>
    <property type="match status" value="1"/>
</dbReference>
<dbReference type="InterPro" id="IPR017441">
    <property type="entry name" value="Protein_kinase_ATP_BS"/>
</dbReference>
<feature type="region of interest" description="Disordered" evidence="10">
    <location>
        <begin position="386"/>
        <end position="415"/>
    </location>
</feature>
<keyword evidence="3" id="KW-0808">Transferase</keyword>
<comment type="caution">
    <text evidence="13">The sequence shown here is derived from an EMBL/GenBank/DDBJ whole genome shotgun (WGS) entry which is preliminary data.</text>
</comment>
<keyword evidence="11" id="KW-0472">Membrane</keyword>
<dbReference type="PROSITE" id="PS00109">
    <property type="entry name" value="PROTEIN_KINASE_TYR"/>
    <property type="match status" value="1"/>
</dbReference>
<feature type="compositionally biased region" description="Pro residues" evidence="10">
    <location>
        <begin position="388"/>
        <end position="402"/>
    </location>
</feature>
<comment type="catalytic activity">
    <reaction evidence="8">
        <text>L-seryl-[protein] + ATP = O-phospho-L-seryl-[protein] + ADP + H(+)</text>
        <dbReference type="Rhea" id="RHEA:17989"/>
        <dbReference type="Rhea" id="RHEA-COMP:9863"/>
        <dbReference type="Rhea" id="RHEA-COMP:11604"/>
        <dbReference type="ChEBI" id="CHEBI:15378"/>
        <dbReference type="ChEBI" id="CHEBI:29999"/>
        <dbReference type="ChEBI" id="CHEBI:30616"/>
        <dbReference type="ChEBI" id="CHEBI:83421"/>
        <dbReference type="ChEBI" id="CHEBI:456216"/>
        <dbReference type="EC" id="2.7.11.1"/>
    </reaction>
</comment>
<evidence type="ECO:0000259" key="12">
    <source>
        <dbReference type="PROSITE" id="PS50011"/>
    </source>
</evidence>
<name>A0ABR9UTJ5_9CHRO</name>
<dbReference type="Proteomes" id="UP000651156">
    <property type="component" value="Unassembled WGS sequence"/>
</dbReference>
<evidence type="ECO:0000256" key="5">
    <source>
        <dbReference type="ARBA" id="ARBA00022777"/>
    </source>
</evidence>
<proteinExistence type="predicted"/>
<gene>
    <name evidence="13" type="ORF">IQ230_14890</name>
</gene>
<feature type="transmembrane region" description="Helical" evidence="11">
    <location>
        <begin position="355"/>
        <end position="380"/>
    </location>
</feature>
<evidence type="ECO:0000256" key="3">
    <source>
        <dbReference type="ARBA" id="ARBA00022679"/>
    </source>
</evidence>
<sequence length="637" mass="70247">MQPPIPLESVLQNRYRIIQVLGQGGFGRTYLAQDQGRFNELCALKELIPNQNDDFHLEKSKELFQREAATLYQIQHPQVPQFRANFEEDQRLFLVQDYVEGKTYHELLEERKAQGQTFSEVAVLQLIRQLLPVLAHLHTRGIIHRDISPDNIILRESDNKPVLIDFGVVKELATQFQSANNSPQPTTVGKLGYAPSEQLQTGKAYPNSDLYALAVTAIVLLTGKEPQELFDDTELTWNWQQWVTITPEFAAVLNRMLSVRPGDRYQSVVEVAKALSSVDRLNATNPQLPNLHRKAIANTEESSSPSEPVTPEVSQIQTIAVNRRPNLIGSSSHQSRQSDPVIPVTRKREIWENPWAVIGIGLCVAIVAGFGSLFLVSYFLSNRTPEPQSFPSPIVPESPTPTPTVTETPSPEPTTFSQQLDLVPGATASVSGTLQANGTANYTFNGEQGQQLSTALAQEGVLLTVLGPNQAPIEELARRVTRYQGTLPFTGEYTIQLSPVQGIEESNYQLDVLLENPVLPTPTPTETPPSTVIPTVVPERISVNPGEVVTPSGITGPQQITRYLVNVQEGQVLSVAVAQGAVTLDIRDPDGQLIEGATNLLNWQSQVSRSGDYQIDMIPTANEDIEFTVNIGIENLQ</sequence>